<organism evidence="3 4">
    <name type="scientific">Candidatus Scalindua rubra</name>
    <dbReference type="NCBI Taxonomy" id="1872076"/>
    <lineage>
        <taxon>Bacteria</taxon>
        <taxon>Pseudomonadati</taxon>
        <taxon>Planctomycetota</taxon>
        <taxon>Candidatus Brocadiia</taxon>
        <taxon>Candidatus Brocadiales</taxon>
        <taxon>Candidatus Scalinduaceae</taxon>
        <taxon>Candidatus Scalindua</taxon>
    </lineage>
</organism>
<dbReference type="CDD" id="cd07381">
    <property type="entry name" value="MPP_CapA"/>
    <property type="match status" value="1"/>
</dbReference>
<evidence type="ECO:0000313" key="3">
    <source>
        <dbReference type="EMBL" id="ODS34544.1"/>
    </source>
</evidence>
<dbReference type="PANTHER" id="PTHR33393:SF11">
    <property type="entry name" value="POLYGLUTAMINE SYNTHESIS ACCESSORY PROTEIN RV0574C-RELATED"/>
    <property type="match status" value="1"/>
</dbReference>
<dbReference type="EMBL" id="MAYW01000004">
    <property type="protein sequence ID" value="ODS34544.1"/>
    <property type="molecule type" value="Genomic_DNA"/>
</dbReference>
<sequence>MIVLNAVGDIALNKRFIEIIEKGYGERIFEDVRCCFDKADINFGNLESTLSTRGKRDGKNQLVWGSPKSVNVLKDVGFNVLSLANNHSFDYGFDGCIDTVKYLEENNIQCFGVGDNLRSSREALIIKHNCIAVGFLGYSCKTTNGRNSNKNSYGSPSIEYSYIKKDLRELSTKVDIKIVSLHWGYEQYNYPSPQQVKLAHKIIDAGTDLIIGHHPHVLQGYEIYKDKPIFYSLGNFIFDDVVCQSGGCLKWNEENKQCIIVKMNISSKEVCVSELIPVRLNDELKLELLHDNEKEVLLKKIDYWSQMGTNKDYGKFWKNFRIEKELKNCNPKIDYGYILKNLYKIRPYHLIYVLGQLKVSLRPIAKYLLIKFGFNPSQYH</sequence>
<evidence type="ECO:0000256" key="1">
    <source>
        <dbReference type="ARBA" id="ARBA00005662"/>
    </source>
</evidence>
<dbReference type="AlphaFoldDB" id="A0A1E3XHZ9"/>
<comment type="caution">
    <text evidence="3">The sequence shown here is derived from an EMBL/GenBank/DDBJ whole genome shotgun (WGS) entry which is preliminary data.</text>
</comment>
<evidence type="ECO:0000259" key="2">
    <source>
        <dbReference type="SMART" id="SM00854"/>
    </source>
</evidence>
<dbReference type="SMART" id="SM00854">
    <property type="entry name" value="PGA_cap"/>
    <property type="match status" value="1"/>
</dbReference>
<dbReference type="Proteomes" id="UP000094056">
    <property type="component" value="Unassembled WGS sequence"/>
</dbReference>
<dbReference type="InterPro" id="IPR052169">
    <property type="entry name" value="CW_Biosynth-Accessory"/>
</dbReference>
<feature type="domain" description="Capsule synthesis protein CapA" evidence="2">
    <location>
        <begin position="3"/>
        <end position="240"/>
    </location>
</feature>
<evidence type="ECO:0000313" key="4">
    <source>
        <dbReference type="Proteomes" id="UP000094056"/>
    </source>
</evidence>
<accession>A0A1E3XHZ9</accession>
<name>A0A1E3XHZ9_9BACT</name>
<reference evidence="3 4" key="1">
    <citation type="submission" date="2016-07" db="EMBL/GenBank/DDBJ databases">
        <title>Draft genome of Scalindua rubra, obtained from a brine-seawater interface in the Red Sea, sheds light on salt adaptation in anammox bacteria.</title>
        <authorList>
            <person name="Speth D.R."/>
            <person name="Lagkouvardos I."/>
            <person name="Wang Y."/>
            <person name="Qian P.-Y."/>
            <person name="Dutilh B.E."/>
            <person name="Jetten M.S."/>
        </authorList>
    </citation>
    <scope>NUCLEOTIDE SEQUENCE [LARGE SCALE GENOMIC DNA]</scope>
    <source>
        <strain evidence="3">BSI-1</strain>
    </source>
</reference>
<protein>
    <submittedName>
        <fullName evidence="3">Poly-gamma-glutamate biosynthesis protein</fullName>
    </submittedName>
</protein>
<dbReference type="SUPFAM" id="SSF56300">
    <property type="entry name" value="Metallo-dependent phosphatases"/>
    <property type="match status" value="1"/>
</dbReference>
<dbReference type="InterPro" id="IPR029052">
    <property type="entry name" value="Metallo-depent_PP-like"/>
</dbReference>
<proteinExistence type="inferred from homology"/>
<dbReference type="InterPro" id="IPR019079">
    <property type="entry name" value="Capsule_synth_CapA"/>
</dbReference>
<gene>
    <name evidence="3" type="ORF">SCARUB_00279</name>
</gene>
<dbReference type="PANTHER" id="PTHR33393">
    <property type="entry name" value="POLYGLUTAMINE SYNTHESIS ACCESSORY PROTEIN RV0574C-RELATED"/>
    <property type="match status" value="1"/>
</dbReference>
<dbReference type="Pfam" id="PF09587">
    <property type="entry name" value="PGA_cap"/>
    <property type="match status" value="1"/>
</dbReference>
<comment type="similarity">
    <text evidence="1">Belongs to the CapA family.</text>
</comment>
<dbReference type="Gene3D" id="3.60.21.10">
    <property type="match status" value="1"/>
</dbReference>